<keyword evidence="4" id="KW-0812">Transmembrane</keyword>
<evidence type="ECO:0000313" key="9">
    <source>
        <dbReference type="EMBL" id="SVA10829.1"/>
    </source>
</evidence>
<gene>
    <name evidence="9" type="ORF">METZ01_LOCUS63683</name>
</gene>
<dbReference type="GO" id="GO:0005886">
    <property type="term" value="C:plasma membrane"/>
    <property type="evidence" value="ECO:0007669"/>
    <property type="project" value="UniProtKB-SubCell"/>
</dbReference>
<dbReference type="PANTHER" id="PTHR33909:SF1">
    <property type="entry name" value="SEC TRANSLOCON ACCESSORY COMPLEX SUBUNIT YAJC"/>
    <property type="match status" value="1"/>
</dbReference>
<sequence length="75" mass="8098">MLRPQAQKQKQKEEMVNNLNKGDKVVTMGGIIGTVTGFKEKGKLITLKVDNNTTLTLNKSAIAGLSGKINQDDLA</sequence>
<reference evidence="9" key="1">
    <citation type="submission" date="2018-05" db="EMBL/GenBank/DDBJ databases">
        <authorList>
            <person name="Lanie J.A."/>
            <person name="Ng W.-L."/>
            <person name="Kazmierczak K.M."/>
            <person name="Andrzejewski T.M."/>
            <person name="Davidsen T.M."/>
            <person name="Wayne K.J."/>
            <person name="Tettelin H."/>
            <person name="Glass J.I."/>
            <person name="Rusch D."/>
            <person name="Podicherti R."/>
            <person name="Tsui H.-C.T."/>
            <person name="Winkler M.E."/>
        </authorList>
    </citation>
    <scope>NUCLEOTIDE SEQUENCE</scope>
</reference>
<name>A0A381T513_9ZZZZ</name>
<dbReference type="NCBIfam" id="TIGR00739">
    <property type="entry name" value="yajC"/>
    <property type="match status" value="1"/>
</dbReference>
<dbReference type="Pfam" id="PF02699">
    <property type="entry name" value="YajC"/>
    <property type="match status" value="1"/>
</dbReference>
<keyword evidence="6" id="KW-1133">Transmembrane helix</keyword>
<accession>A0A381T513</accession>
<protein>
    <recommendedName>
        <fullName evidence="10">KOW domain-containing protein</fullName>
    </recommendedName>
</protein>
<evidence type="ECO:0000256" key="6">
    <source>
        <dbReference type="ARBA" id="ARBA00022989"/>
    </source>
</evidence>
<evidence type="ECO:0000256" key="2">
    <source>
        <dbReference type="ARBA" id="ARBA00022448"/>
    </source>
</evidence>
<dbReference type="GO" id="GO:0015031">
    <property type="term" value="P:protein transport"/>
    <property type="evidence" value="ECO:0007669"/>
    <property type="project" value="UniProtKB-KW"/>
</dbReference>
<dbReference type="AlphaFoldDB" id="A0A381T513"/>
<dbReference type="SMART" id="SM01323">
    <property type="entry name" value="YajC"/>
    <property type="match status" value="1"/>
</dbReference>
<dbReference type="PANTHER" id="PTHR33909">
    <property type="entry name" value="SEC TRANSLOCON ACCESSORY COMPLEX SUBUNIT YAJC"/>
    <property type="match status" value="1"/>
</dbReference>
<evidence type="ECO:0000256" key="8">
    <source>
        <dbReference type="ARBA" id="ARBA00023136"/>
    </source>
</evidence>
<dbReference type="EMBL" id="UINC01003980">
    <property type="protein sequence ID" value="SVA10829.1"/>
    <property type="molecule type" value="Genomic_DNA"/>
</dbReference>
<dbReference type="InterPro" id="IPR003849">
    <property type="entry name" value="Preprotein_translocase_YajC"/>
</dbReference>
<keyword evidence="8" id="KW-0472">Membrane</keyword>
<evidence type="ECO:0008006" key="10">
    <source>
        <dbReference type="Google" id="ProtNLM"/>
    </source>
</evidence>
<keyword evidence="3" id="KW-1003">Cell membrane</keyword>
<evidence type="ECO:0000256" key="3">
    <source>
        <dbReference type="ARBA" id="ARBA00022475"/>
    </source>
</evidence>
<proteinExistence type="predicted"/>
<keyword evidence="2" id="KW-0813">Transport</keyword>
<organism evidence="9">
    <name type="scientific">marine metagenome</name>
    <dbReference type="NCBI Taxonomy" id="408172"/>
    <lineage>
        <taxon>unclassified sequences</taxon>
        <taxon>metagenomes</taxon>
        <taxon>ecological metagenomes</taxon>
    </lineage>
</organism>
<evidence type="ECO:0000256" key="7">
    <source>
        <dbReference type="ARBA" id="ARBA00023010"/>
    </source>
</evidence>
<evidence type="ECO:0000256" key="1">
    <source>
        <dbReference type="ARBA" id="ARBA00004162"/>
    </source>
</evidence>
<evidence type="ECO:0000256" key="5">
    <source>
        <dbReference type="ARBA" id="ARBA00022927"/>
    </source>
</evidence>
<keyword evidence="7" id="KW-0811">Translocation</keyword>
<keyword evidence="5" id="KW-0653">Protein transport</keyword>
<comment type="subcellular location">
    <subcellularLocation>
        <location evidence="1">Cell membrane</location>
        <topology evidence="1">Single-pass membrane protein</topology>
    </subcellularLocation>
</comment>
<evidence type="ECO:0000256" key="4">
    <source>
        <dbReference type="ARBA" id="ARBA00022692"/>
    </source>
</evidence>